<gene>
    <name evidence="1" type="ORF">LTR25_003355</name>
</gene>
<dbReference type="Proteomes" id="UP001345827">
    <property type="component" value="Unassembled WGS sequence"/>
</dbReference>
<comment type="caution">
    <text evidence="1">The sequence shown here is derived from an EMBL/GenBank/DDBJ whole genome shotgun (WGS) entry which is preliminary data.</text>
</comment>
<accession>A0AAV9QAK5</accession>
<protein>
    <recommendedName>
        <fullName evidence="3">F-box domain-containing protein</fullName>
    </recommendedName>
</protein>
<evidence type="ECO:0008006" key="3">
    <source>
        <dbReference type="Google" id="ProtNLM"/>
    </source>
</evidence>
<keyword evidence="2" id="KW-1185">Reference proteome</keyword>
<proteinExistence type="predicted"/>
<name>A0AAV9QAK5_9PEZI</name>
<organism evidence="1 2">
    <name type="scientific">Vermiconidia calcicola</name>
    <dbReference type="NCBI Taxonomy" id="1690605"/>
    <lineage>
        <taxon>Eukaryota</taxon>
        <taxon>Fungi</taxon>
        <taxon>Dikarya</taxon>
        <taxon>Ascomycota</taxon>
        <taxon>Pezizomycotina</taxon>
        <taxon>Dothideomycetes</taxon>
        <taxon>Dothideomycetidae</taxon>
        <taxon>Mycosphaerellales</taxon>
        <taxon>Extremaceae</taxon>
        <taxon>Vermiconidia</taxon>
    </lineage>
</organism>
<sequence length="507" mass="58086">MAQSLPSHAGRDFFPITQLPQEVVDAIQVLLSATDPVTLLQWSSTSRFYRDLMGPHVFRSLTLGLHVSPLQCVDALSEHKHIKSLTFSCATTRPSPLRRSRPCKVLENHERHCPLTYINCSFIDSTLRHLPPALSSLILHFPDHWITHNQAYWPRFSFETEDQPLADGDRVVLNRTLLWTVLDAVAKNDISQRPDGFELQILNISPFVSGVYHQPCFRTFLGHVTSFTLSLCIFEPDPLNRMHPKNEWFRYLLSGWFYDNLERVRNFKLISNAAWQVAGEFPWSSRISYSTLSPKPEHMPQLRHLTLENTFIDTELIDFLTTTGHPQALETITLHNCFCHATTSEVESEAEAEMETVDIFESPTWSNLFDSMVDAHPSNLVSVKITYDEVHLKARMPCYYDKNHDPSVCKLHRNDKSRPICESLMHAAAIDAECPEYAKYIALRTPCECHAHRTMMFLYSTIDPGKGSFASGRWDTCMRYGDGRDMESWKRLAKVMNANGGRHVLTC</sequence>
<dbReference type="EMBL" id="JAXLQG010000005">
    <property type="protein sequence ID" value="KAK5539651.1"/>
    <property type="molecule type" value="Genomic_DNA"/>
</dbReference>
<evidence type="ECO:0000313" key="2">
    <source>
        <dbReference type="Proteomes" id="UP001345827"/>
    </source>
</evidence>
<dbReference type="AlphaFoldDB" id="A0AAV9QAK5"/>
<reference evidence="1 2" key="1">
    <citation type="submission" date="2023-06" db="EMBL/GenBank/DDBJ databases">
        <title>Black Yeasts Isolated from many extreme environments.</title>
        <authorList>
            <person name="Coleine C."/>
            <person name="Stajich J.E."/>
            <person name="Selbmann L."/>
        </authorList>
    </citation>
    <scope>NUCLEOTIDE SEQUENCE [LARGE SCALE GENOMIC DNA]</scope>
    <source>
        <strain evidence="1 2">CCFEE 5887</strain>
    </source>
</reference>
<evidence type="ECO:0000313" key="1">
    <source>
        <dbReference type="EMBL" id="KAK5539651.1"/>
    </source>
</evidence>